<dbReference type="AlphaFoldDB" id="A0A6I6HIH7"/>
<organism evidence="2 3">
    <name type="scientific">Variovorax paradoxus</name>
    <dbReference type="NCBI Taxonomy" id="34073"/>
    <lineage>
        <taxon>Bacteria</taxon>
        <taxon>Pseudomonadati</taxon>
        <taxon>Pseudomonadota</taxon>
        <taxon>Betaproteobacteria</taxon>
        <taxon>Burkholderiales</taxon>
        <taxon>Comamonadaceae</taxon>
        <taxon>Variovorax</taxon>
    </lineage>
</organism>
<gene>
    <name evidence="2" type="ORF">GOQ09_04105</name>
</gene>
<keyword evidence="1" id="KW-0472">Membrane</keyword>
<keyword evidence="1" id="KW-0812">Transmembrane</keyword>
<evidence type="ECO:0000313" key="3">
    <source>
        <dbReference type="Proteomes" id="UP000425817"/>
    </source>
</evidence>
<dbReference type="EMBL" id="CP046622">
    <property type="protein sequence ID" value="QGW80817.1"/>
    <property type="molecule type" value="Genomic_DNA"/>
</dbReference>
<protein>
    <submittedName>
        <fullName evidence="2">Uncharacterized protein</fullName>
    </submittedName>
</protein>
<evidence type="ECO:0000313" key="2">
    <source>
        <dbReference type="EMBL" id="QGW80817.1"/>
    </source>
</evidence>
<dbReference type="Proteomes" id="UP000425817">
    <property type="component" value="Chromosome"/>
</dbReference>
<proteinExistence type="predicted"/>
<accession>A0A6I6HIH7</accession>
<name>A0A6I6HIH7_VARPD</name>
<evidence type="ECO:0000256" key="1">
    <source>
        <dbReference type="SAM" id="Phobius"/>
    </source>
</evidence>
<feature type="transmembrane region" description="Helical" evidence="1">
    <location>
        <begin position="49"/>
        <end position="80"/>
    </location>
</feature>
<dbReference type="RefSeq" id="WP_157612006.1">
    <property type="nucleotide sequence ID" value="NZ_CP046622.1"/>
</dbReference>
<sequence length="117" mass="12757">MSHHNDTQETAEHIPFEEFREGLPQGRFRVIVNPALAVPFVSHRMHATALALALIGPGIAAALAGHPWIGGPLVVAGILVRWSVKRQAPRILLHLAARLPSVYEQAGEHGVMEVRRA</sequence>
<reference evidence="2 3" key="1">
    <citation type="submission" date="2019-12" db="EMBL/GenBank/DDBJ databases">
        <title>Hybrid Genome Assemblies of two High G+C Isolates from Undergraduate Microbiology Courses.</title>
        <authorList>
            <person name="Ne Ville C.J."/>
            <person name="Enright D."/>
            <person name="Hernandez I."/>
            <person name="Dodsworth J."/>
            <person name="Orwin P.M."/>
        </authorList>
    </citation>
    <scope>NUCLEOTIDE SEQUENCE [LARGE SCALE GENOMIC DNA]</scope>
    <source>
        <strain evidence="2 3">CSUSB</strain>
    </source>
</reference>
<keyword evidence="1" id="KW-1133">Transmembrane helix</keyword>
<dbReference type="OrthoDB" id="8852261at2"/>